<evidence type="ECO:0000256" key="4">
    <source>
        <dbReference type="ARBA" id="ARBA00023125"/>
    </source>
</evidence>
<dbReference type="SUPFAM" id="SSF47781">
    <property type="entry name" value="RuvA domain 2-like"/>
    <property type="match status" value="1"/>
</dbReference>
<dbReference type="GO" id="GO:0070522">
    <property type="term" value="C:ERCC4-ERCC1 complex"/>
    <property type="evidence" value="ECO:0007669"/>
    <property type="project" value="TreeGrafter"/>
</dbReference>
<accession>A0A1Y1Y1T9</accession>
<comment type="caution">
    <text evidence="10">The sequence shown here is derived from an EMBL/GenBank/DDBJ whole genome shotgun (WGS) entry which is preliminary data.</text>
</comment>
<comment type="similarity">
    <text evidence="2">Belongs to the ERCC1/RAD10/SWI10 family.</text>
</comment>
<protein>
    <recommendedName>
        <fullName evidence="7">DNA excision repair protein ERCC-1</fullName>
    </recommendedName>
</protein>
<organism evidence="10 11">
    <name type="scientific">Basidiobolus meristosporus CBS 931.73</name>
    <dbReference type="NCBI Taxonomy" id="1314790"/>
    <lineage>
        <taxon>Eukaryota</taxon>
        <taxon>Fungi</taxon>
        <taxon>Fungi incertae sedis</taxon>
        <taxon>Zoopagomycota</taxon>
        <taxon>Entomophthoromycotina</taxon>
        <taxon>Basidiobolomycetes</taxon>
        <taxon>Basidiobolales</taxon>
        <taxon>Basidiobolaceae</taxon>
        <taxon>Basidiobolus</taxon>
    </lineage>
</organism>
<dbReference type="Pfam" id="PF03834">
    <property type="entry name" value="Rad10"/>
    <property type="match status" value="1"/>
</dbReference>
<feature type="domain" description="ERCC1-like central" evidence="9">
    <location>
        <begin position="114"/>
        <end position="227"/>
    </location>
</feature>
<dbReference type="NCBIfam" id="TIGR00597">
    <property type="entry name" value="rad10"/>
    <property type="match status" value="1"/>
</dbReference>
<dbReference type="Pfam" id="PF14520">
    <property type="entry name" value="HHH_5"/>
    <property type="match status" value="1"/>
</dbReference>
<gene>
    <name evidence="10" type="ORF">K493DRAFT_263926</name>
</gene>
<dbReference type="GO" id="GO:0006312">
    <property type="term" value="P:mitotic recombination"/>
    <property type="evidence" value="ECO:0007669"/>
    <property type="project" value="TreeGrafter"/>
</dbReference>
<dbReference type="GO" id="GO:0006289">
    <property type="term" value="P:nucleotide-excision repair"/>
    <property type="evidence" value="ECO:0007669"/>
    <property type="project" value="UniProtKB-ARBA"/>
</dbReference>
<evidence type="ECO:0000256" key="5">
    <source>
        <dbReference type="ARBA" id="ARBA00023204"/>
    </source>
</evidence>
<evidence type="ECO:0000256" key="8">
    <source>
        <dbReference type="SAM" id="MobiDB-lite"/>
    </source>
</evidence>
<evidence type="ECO:0000256" key="3">
    <source>
        <dbReference type="ARBA" id="ARBA00022763"/>
    </source>
</evidence>
<dbReference type="FunFam" id="3.40.50.10130:FF:000001">
    <property type="entry name" value="DNA excision repair protein ERCC-1"/>
    <property type="match status" value="1"/>
</dbReference>
<dbReference type="GO" id="GO:0000110">
    <property type="term" value="C:nucleotide-excision repair factor 1 complex"/>
    <property type="evidence" value="ECO:0007669"/>
    <property type="project" value="TreeGrafter"/>
</dbReference>
<comment type="subcellular location">
    <subcellularLocation>
        <location evidence="1">Nucleus</location>
    </subcellularLocation>
</comment>
<dbReference type="InterPro" id="IPR004579">
    <property type="entry name" value="ERCC1/RAD10/SWI10"/>
</dbReference>
<keyword evidence="6" id="KW-0539">Nucleus</keyword>
<dbReference type="Proteomes" id="UP000193498">
    <property type="component" value="Unassembled WGS sequence"/>
</dbReference>
<evidence type="ECO:0000256" key="2">
    <source>
        <dbReference type="ARBA" id="ARBA00008283"/>
    </source>
</evidence>
<proteinExistence type="inferred from homology"/>
<dbReference type="FunCoup" id="A0A1Y1Y1T9">
    <property type="interactions" value="96"/>
</dbReference>
<keyword evidence="3" id="KW-0227">DNA damage</keyword>
<feature type="compositionally biased region" description="Polar residues" evidence="8">
    <location>
        <begin position="70"/>
        <end position="91"/>
    </location>
</feature>
<dbReference type="GO" id="GO:0003697">
    <property type="term" value="F:single-stranded DNA binding"/>
    <property type="evidence" value="ECO:0007669"/>
    <property type="project" value="TreeGrafter"/>
</dbReference>
<sequence>MSEDSAAPKFRVPSVAEVESHANKPRSKTLFFKPKGTLELGGLKEDQSNPPIPSVTSSSSTNDKLFPDLNQLSKLDDSTTSPGKQPVRPTSNTPPVPTVKAPVTPIRSRGSGNTIIVNPCQRGNPILQHVRNVPWEYGEIVPDYQVGISSCVLFLSLRYHRLHPEYVFNRIQKLGRSYLLRVILCMVDIENHEDSIRELTKACIVNELTLVLAWSQEEAGRYLETYKSFEHKPPDLIKEKVDNDYLSKATDSLTQIKSVNKTDVLTLLSSFGSVKRVIEATAEELAMCPGFGDKKVKRIRKAFTEPFRLNKARP</sequence>
<dbReference type="STRING" id="1314790.A0A1Y1Y1T9"/>
<evidence type="ECO:0000259" key="9">
    <source>
        <dbReference type="Pfam" id="PF03834"/>
    </source>
</evidence>
<evidence type="ECO:0000313" key="10">
    <source>
        <dbReference type="EMBL" id="ORX91967.1"/>
    </source>
</evidence>
<dbReference type="OrthoDB" id="10262814at2759"/>
<dbReference type="InParanoid" id="A0A1Y1Y1T9"/>
<feature type="region of interest" description="Disordered" evidence="8">
    <location>
        <begin position="1"/>
        <end position="107"/>
    </location>
</feature>
<keyword evidence="5" id="KW-0234">DNA repair</keyword>
<dbReference type="GO" id="GO:0006302">
    <property type="term" value="P:double-strand break repair"/>
    <property type="evidence" value="ECO:0007669"/>
    <property type="project" value="UniProtKB-ARBA"/>
</dbReference>
<evidence type="ECO:0000256" key="7">
    <source>
        <dbReference type="ARBA" id="ARBA00071993"/>
    </source>
</evidence>
<evidence type="ECO:0000256" key="1">
    <source>
        <dbReference type="ARBA" id="ARBA00004123"/>
    </source>
</evidence>
<dbReference type="Gene3D" id="3.40.50.10130">
    <property type="match status" value="1"/>
</dbReference>
<dbReference type="InterPro" id="IPR010994">
    <property type="entry name" value="RuvA_2-like"/>
</dbReference>
<dbReference type="GO" id="GO:0003684">
    <property type="term" value="F:damaged DNA binding"/>
    <property type="evidence" value="ECO:0007669"/>
    <property type="project" value="InterPro"/>
</dbReference>
<dbReference type="CDD" id="cd22325">
    <property type="entry name" value="ERCC1_C-like"/>
    <property type="match status" value="1"/>
</dbReference>
<evidence type="ECO:0000256" key="6">
    <source>
        <dbReference type="ARBA" id="ARBA00023242"/>
    </source>
</evidence>
<dbReference type="SUPFAM" id="SSF52980">
    <property type="entry name" value="Restriction endonuclease-like"/>
    <property type="match status" value="1"/>
</dbReference>
<dbReference type="PANTHER" id="PTHR12749">
    <property type="entry name" value="EXCISION REPAIR CROSS-COMPLEMENTING 1 ERCC1"/>
    <property type="match status" value="1"/>
</dbReference>
<dbReference type="GO" id="GO:0070914">
    <property type="term" value="P:UV-damage excision repair"/>
    <property type="evidence" value="ECO:0007669"/>
    <property type="project" value="TreeGrafter"/>
</dbReference>
<dbReference type="FunFam" id="1.10.150.20:FF:000017">
    <property type="entry name" value="DNA excision repair protein ERCC-1"/>
    <property type="match status" value="1"/>
</dbReference>
<evidence type="ECO:0000313" key="11">
    <source>
        <dbReference type="Proteomes" id="UP000193498"/>
    </source>
</evidence>
<name>A0A1Y1Y1T9_9FUNG</name>
<dbReference type="AlphaFoldDB" id="A0A1Y1Y1T9"/>
<dbReference type="PANTHER" id="PTHR12749:SF0">
    <property type="entry name" value="DNA EXCISION REPAIR PROTEIN ERCC-1"/>
    <property type="match status" value="1"/>
</dbReference>
<dbReference type="InterPro" id="IPR011335">
    <property type="entry name" value="Restrct_endonuc-II-like"/>
</dbReference>
<dbReference type="InterPro" id="IPR047260">
    <property type="entry name" value="ERCC1-like_central_dom"/>
</dbReference>
<keyword evidence="11" id="KW-1185">Reference proteome</keyword>
<dbReference type="EMBL" id="MCFE01000298">
    <property type="protein sequence ID" value="ORX91967.1"/>
    <property type="molecule type" value="Genomic_DNA"/>
</dbReference>
<keyword evidence="4" id="KW-0238">DNA-binding</keyword>
<dbReference type="Gene3D" id="1.10.150.20">
    <property type="entry name" value="5' to 3' exonuclease, C-terminal subdomain"/>
    <property type="match status" value="1"/>
</dbReference>
<feature type="non-terminal residue" evidence="10">
    <location>
        <position position="1"/>
    </location>
</feature>
<reference evidence="10 11" key="1">
    <citation type="submission" date="2016-07" db="EMBL/GenBank/DDBJ databases">
        <title>Pervasive Adenine N6-methylation of Active Genes in Fungi.</title>
        <authorList>
            <consortium name="DOE Joint Genome Institute"/>
            <person name="Mondo S.J."/>
            <person name="Dannebaum R.O."/>
            <person name="Kuo R.C."/>
            <person name="Labutti K."/>
            <person name="Haridas S."/>
            <person name="Kuo A."/>
            <person name="Salamov A."/>
            <person name="Ahrendt S.R."/>
            <person name="Lipzen A."/>
            <person name="Sullivan W."/>
            <person name="Andreopoulos W.B."/>
            <person name="Clum A."/>
            <person name="Lindquist E."/>
            <person name="Daum C."/>
            <person name="Ramamoorthy G.K."/>
            <person name="Gryganskyi A."/>
            <person name="Culley D."/>
            <person name="Magnuson J.K."/>
            <person name="James T.Y."/>
            <person name="O'Malley M.A."/>
            <person name="Stajich J.E."/>
            <person name="Spatafora J.W."/>
            <person name="Visel A."/>
            <person name="Grigoriev I.V."/>
        </authorList>
    </citation>
    <scope>NUCLEOTIDE SEQUENCE [LARGE SCALE GENOMIC DNA]</scope>
    <source>
        <strain evidence="10 11">CBS 931.73</strain>
    </source>
</reference>